<dbReference type="PROSITE" id="PS51186">
    <property type="entry name" value="GNAT"/>
    <property type="match status" value="1"/>
</dbReference>
<dbReference type="InterPro" id="IPR016181">
    <property type="entry name" value="Acyl_CoA_acyltransferase"/>
</dbReference>
<proteinExistence type="predicted"/>
<name>A0ABV3WX64_9HYPH</name>
<evidence type="ECO:0000313" key="3">
    <source>
        <dbReference type="Proteomes" id="UP001559025"/>
    </source>
</evidence>
<feature type="domain" description="N-acetyltransferase" evidence="1">
    <location>
        <begin position="1"/>
        <end position="187"/>
    </location>
</feature>
<dbReference type="Pfam" id="PF00583">
    <property type="entry name" value="Acetyltransf_1"/>
    <property type="match status" value="1"/>
</dbReference>
<keyword evidence="3" id="KW-1185">Reference proteome</keyword>
<dbReference type="Gene3D" id="3.40.630.30">
    <property type="match status" value="1"/>
</dbReference>
<dbReference type="EC" id="2.3.1.-" evidence="2"/>
<keyword evidence="2" id="KW-0808">Transferase</keyword>
<evidence type="ECO:0000313" key="2">
    <source>
        <dbReference type="EMBL" id="MEX4009291.1"/>
    </source>
</evidence>
<dbReference type="InterPro" id="IPR000182">
    <property type="entry name" value="GNAT_dom"/>
</dbReference>
<comment type="caution">
    <text evidence="2">The sequence shown here is derived from an EMBL/GenBank/DDBJ whole genome shotgun (WGS) entry which is preliminary data.</text>
</comment>
<sequence length="197" mass="22549">MDVRRLARAEAEAAFDDLARLRITVFRDYPYLYEGDLDYERRYLATYMESTGAVVIGAFDENRLVGAATASPLNDHFEAFAEPFAKRGLDPANFFYFGESVLEKRYRGQGVGVQFFEEREKAAAEAGFDACVFSAVIRPADHPLRPAGYRPLDDFWRHRGYARIEGLTTGFSWRDVGQAQETVKTMEYWTRRIDRAG</sequence>
<dbReference type="SUPFAM" id="SSF55729">
    <property type="entry name" value="Acyl-CoA N-acyltransferases (Nat)"/>
    <property type="match status" value="1"/>
</dbReference>
<organism evidence="2 3">
    <name type="scientific">Neoaquamicrobium sediminum</name>
    <dbReference type="NCBI Taxonomy" id="1849104"/>
    <lineage>
        <taxon>Bacteria</taxon>
        <taxon>Pseudomonadati</taxon>
        <taxon>Pseudomonadota</taxon>
        <taxon>Alphaproteobacteria</taxon>
        <taxon>Hyphomicrobiales</taxon>
        <taxon>Phyllobacteriaceae</taxon>
        <taxon>Neoaquamicrobium</taxon>
    </lineage>
</organism>
<dbReference type="RefSeq" id="WP_368804227.1">
    <property type="nucleotide sequence ID" value="NZ_JAZHFV010000006.1"/>
</dbReference>
<dbReference type="GO" id="GO:0016746">
    <property type="term" value="F:acyltransferase activity"/>
    <property type="evidence" value="ECO:0007669"/>
    <property type="project" value="UniProtKB-KW"/>
</dbReference>
<gene>
    <name evidence="2" type="ORF">V1479_18415</name>
</gene>
<protein>
    <submittedName>
        <fullName evidence="2">GNAT family N-acetyltransferase</fullName>
        <ecNumber evidence="2">2.3.1.-</ecNumber>
    </submittedName>
</protein>
<dbReference type="Proteomes" id="UP001559025">
    <property type="component" value="Unassembled WGS sequence"/>
</dbReference>
<accession>A0ABV3WX64</accession>
<keyword evidence="2" id="KW-0012">Acyltransferase</keyword>
<reference evidence="2 3" key="1">
    <citation type="submission" date="2024-01" db="EMBL/GenBank/DDBJ databases">
        <title>New evidence supports the origin of RcGTA from prophage.</title>
        <authorList>
            <person name="Xu Y."/>
            <person name="Liu B."/>
            <person name="Chen F."/>
        </authorList>
    </citation>
    <scope>NUCLEOTIDE SEQUENCE [LARGE SCALE GENOMIC DNA]</scope>
    <source>
        <strain evidence="2 3">CBW1107-2</strain>
    </source>
</reference>
<evidence type="ECO:0000259" key="1">
    <source>
        <dbReference type="PROSITE" id="PS51186"/>
    </source>
</evidence>
<dbReference type="EMBL" id="JAZHFV010000006">
    <property type="protein sequence ID" value="MEX4009291.1"/>
    <property type="molecule type" value="Genomic_DNA"/>
</dbReference>